<evidence type="ECO:0000313" key="2">
    <source>
        <dbReference type="EMBL" id="SFC40650.1"/>
    </source>
</evidence>
<dbReference type="AlphaFoldDB" id="A0A1I1J5C5"/>
<name>A0A1I1J5C5_NATHA</name>
<sequence>MSVDITLERVDDVPAESRICHYDELGEAAKERLPALTEDPGTAVDGTVADGFQDCDLVKFTEYYEVSLH</sequence>
<dbReference type="EMBL" id="FOKW01000008">
    <property type="protein sequence ID" value="SFC40650.1"/>
    <property type="molecule type" value="Genomic_DNA"/>
</dbReference>
<dbReference type="OrthoDB" id="296997at2157"/>
<evidence type="ECO:0000313" key="3">
    <source>
        <dbReference type="Proteomes" id="UP000199161"/>
    </source>
</evidence>
<dbReference type="Proteomes" id="UP000199161">
    <property type="component" value="Unassembled WGS sequence"/>
</dbReference>
<evidence type="ECO:0000259" key="1">
    <source>
        <dbReference type="Pfam" id="PF25934"/>
    </source>
</evidence>
<accession>A0A1I1J5C5</accession>
<protein>
    <recommendedName>
        <fullName evidence="1">DUF7979 domain-containing protein</fullName>
    </recommendedName>
</protein>
<proteinExistence type="predicted"/>
<reference evidence="3" key="1">
    <citation type="submission" date="2016-10" db="EMBL/GenBank/DDBJ databases">
        <authorList>
            <person name="Varghese N."/>
            <person name="Submissions S."/>
        </authorList>
    </citation>
    <scope>NUCLEOTIDE SEQUENCE [LARGE SCALE GENOMIC DNA]</scope>
    <source>
        <strain evidence="3">DSM 13078</strain>
    </source>
</reference>
<organism evidence="2 3">
    <name type="scientific">Natronobacterium haloterrestre</name>
    <name type="common">Halobiforma haloterrestris</name>
    <dbReference type="NCBI Taxonomy" id="148448"/>
    <lineage>
        <taxon>Archaea</taxon>
        <taxon>Methanobacteriati</taxon>
        <taxon>Methanobacteriota</taxon>
        <taxon>Stenosarchaea group</taxon>
        <taxon>Halobacteria</taxon>
        <taxon>Halobacteriales</taxon>
        <taxon>Natrialbaceae</taxon>
        <taxon>Natronobacterium</taxon>
    </lineage>
</organism>
<gene>
    <name evidence="2" type="ORF">SAMN05444422_10815</name>
</gene>
<dbReference type="InterPro" id="IPR058285">
    <property type="entry name" value="DUF7979"/>
</dbReference>
<dbReference type="RefSeq" id="WP_089788874.1">
    <property type="nucleotide sequence ID" value="NZ_FOKW01000008.1"/>
</dbReference>
<feature type="domain" description="DUF7979" evidence="1">
    <location>
        <begin position="3"/>
        <end position="67"/>
    </location>
</feature>
<dbReference type="Pfam" id="PF25934">
    <property type="entry name" value="DUF7979"/>
    <property type="match status" value="1"/>
</dbReference>
<keyword evidence="3" id="KW-1185">Reference proteome</keyword>